<accession>A0A558R840</accession>
<keyword evidence="2" id="KW-1185">Reference proteome</keyword>
<evidence type="ECO:0000313" key="1">
    <source>
        <dbReference type="EMBL" id="TVV75537.1"/>
    </source>
</evidence>
<dbReference type="RefSeq" id="WP_145149364.1">
    <property type="nucleotide sequence ID" value="NZ_VNIM01000019.1"/>
</dbReference>
<dbReference type="Proteomes" id="UP000318681">
    <property type="component" value="Unassembled WGS sequence"/>
</dbReference>
<comment type="caution">
    <text evidence="1">The sequence shown here is derived from an EMBL/GenBank/DDBJ whole genome shotgun (WGS) entry which is preliminary data.</text>
</comment>
<proteinExistence type="predicted"/>
<name>A0A558R840_9SPHN</name>
<gene>
    <name evidence="1" type="ORF">FOY91_06655</name>
</gene>
<dbReference type="AlphaFoldDB" id="A0A558R840"/>
<evidence type="ECO:0000313" key="2">
    <source>
        <dbReference type="Proteomes" id="UP000318681"/>
    </source>
</evidence>
<organism evidence="1 2">
    <name type="scientific">Alterirhizorhabdus solaris</name>
    <dbReference type="NCBI Taxonomy" id="2529389"/>
    <lineage>
        <taxon>Bacteria</taxon>
        <taxon>Pseudomonadati</taxon>
        <taxon>Pseudomonadota</taxon>
        <taxon>Alphaproteobacteria</taxon>
        <taxon>Sphingomonadales</taxon>
        <taxon>Rhizorhabdaceae</taxon>
        <taxon>Alterirhizorhabdus</taxon>
    </lineage>
</organism>
<dbReference type="EMBL" id="VNIM01000019">
    <property type="protein sequence ID" value="TVV75537.1"/>
    <property type="molecule type" value="Genomic_DNA"/>
</dbReference>
<reference evidence="1 2" key="1">
    <citation type="submission" date="2019-07" db="EMBL/GenBank/DDBJ databases">
        <title>Sphingomonas solaris sp. nov., isolated from a solar panel from Boston, Massachusetts.</title>
        <authorList>
            <person name="Tanner K."/>
            <person name="Pascual J."/>
            <person name="Mancuso C."/>
            <person name="Pereto J."/>
            <person name="Khalil A."/>
            <person name="Vilanova C."/>
        </authorList>
    </citation>
    <scope>NUCLEOTIDE SEQUENCE [LARGE SCALE GENOMIC DNA]</scope>
    <source>
        <strain evidence="1 2">R4DWN</strain>
    </source>
</reference>
<protein>
    <submittedName>
        <fullName evidence="1">Uncharacterized protein</fullName>
    </submittedName>
</protein>
<sequence length="59" mass="6131">MPADRAPIDALAAGVLGVACVIDEAAAGIDAAFAAELRACHGVPEWDRPMPMHLQPHDV</sequence>
<dbReference type="PROSITE" id="PS51257">
    <property type="entry name" value="PROKAR_LIPOPROTEIN"/>
    <property type="match status" value="1"/>
</dbReference>